<dbReference type="GO" id="GO:0005524">
    <property type="term" value="F:ATP binding"/>
    <property type="evidence" value="ECO:0007669"/>
    <property type="project" value="UniProtKB-UniRule"/>
</dbReference>
<feature type="domain" description="Protein kinase" evidence="5">
    <location>
        <begin position="609"/>
        <end position="893"/>
    </location>
</feature>
<dbReference type="CDD" id="cd00201">
    <property type="entry name" value="WW"/>
    <property type="match status" value="1"/>
</dbReference>
<feature type="compositionally biased region" description="Low complexity" evidence="4">
    <location>
        <begin position="1338"/>
        <end position="1393"/>
    </location>
</feature>
<evidence type="ECO:0000259" key="6">
    <source>
        <dbReference type="PROSITE" id="PS50020"/>
    </source>
</evidence>
<dbReference type="CDD" id="cd11526">
    <property type="entry name" value="SYLF_FYVE"/>
    <property type="match status" value="1"/>
</dbReference>
<dbReference type="InterPro" id="IPR011009">
    <property type="entry name" value="Kinase-like_dom_sf"/>
</dbReference>
<evidence type="ECO:0000256" key="2">
    <source>
        <dbReference type="ARBA" id="ARBA00022840"/>
    </source>
</evidence>
<sequence>MLFQADHVVSEVEHAVQEAAARAAREGDPNQDQDQSRNGDDSKEQHDARQRQEREQQRRLRQLEFGQWRRGLLVSLARSAAPRASARERNSSRFKKRVQNARWRLWSIDKREAERSGRSQAPLSSAWGAGAPRLAANPLEADSCSSNPNLMIWTRARPLRQLLHRGRGEDDGDESAHGHDPDGDTDDHGDHEHDLEEDFGDDDHHHLKGERAAAAAAFLIDRRSMTPSPAPGTAGGLMFELDETAGAEDLGVRSTADQKASAQTPMLGANSDSEEDLSSSASDSSLSAGETASLAAAIPQRVPIARTPRAIVLNTQNSSSSMGSATSMSSYEFPRRPAPWRALRPLRETAAGPDKRWLAPTSLLVGDAAHQRAVRKLLEASPYVLKAHFRARLAAGRGSARWHKRFYVLTENFLFEYESRKDPVPLACVALAELVTSVTTAGSLLISFERPAKPALPEHDRTPASMFTRSPESMAAGIERLRWQERRFEGGSLDDPGKGDPQELERRLREKRLEGPDNSAGEGGVDETNEASSTLPPPPVLQASVATPPVPPLQASHSGGDLAAAEQSVVRGADCVVVELQPLAGQDVQAWRSQIQFNASLRIADLYAINVDERLGVGRYAEVHECTRATDGRRSAVKVVNKSDYFELVAMGKERPSALGREISTQAYLADRMVATGRDLGCAPILRVFETQSLLVIETELMDRRNLHELLRTSKDRRFSEPRAADVAIALLRILQQLQYYRVAHRDIKLSNVTLLRGRGDRFRYLSPFELRSGLRLIDFGMATYIDRQGTLTGRCGTPGYVAPEILACKSGGRYPANVDIFSVGVLVCTLLCGREPFQRGTTQATMVANRNCELDLANEDMSRDAVDFLTKVLTRDPARRLAPAQALAHPWLASQPRPPPRVARATPFSKTADSGIKPHVQDQHQDKSWMYQKNSPRDHNDDNGNDNEVEEHEDEDEAGAKDRAGNLEERCERAETMSTKGKTSERLSMKGQIHKAYKVMLKLVNPKFVKSDQSIPLRVLQNAKGIAFVTQIKAGFVWTGSAGSGIVIARLPDGSWSGPSSLGTVGMGWGAQIGGSVTDSVIILNTTMAVKAFSGKGQVKFGGNISVAAGPVGREGDAAVNAGDGGIAACYSYSHSRGAFAGLSMQGSILVTRSSDNKKFYGRKVSATAILSGAETPPENEDLRLLYNTLRVVTHSKTPDFEYRDSRTGSLQQEFSTAGLDDDLPPSQGGYYEDSSATLGPSMAESNASLGAYPTATYASSYDDNNGATAAKTESYSYATPYSPPPPPPSSSSSSGLPPGWQEVKTDQGEVYYWNQTLNKTQWERPEPETPAPAPAASPAAAPPTMASASAGHEQQQQQQQSSWGSQQSSWNSSPAQSQQQPQQQPKPLSSSTWGGQQSPTPAAASTSPAGHPNLASELSSRLSLRQEGSSANAPSSSQATGPPGVASRPAPTRRPPSARPAAPQLGSAQSTRDWSTTASSVAGLAKQTSASERPLPATPAQSTQSSAAAPSPSYTLEQVMGREVPDMDPRRLDEYLRDEDFQRAFGMGRAEFNAMPKWKRDNLKKAKSLF</sequence>
<dbReference type="SUPFAM" id="SSF51045">
    <property type="entry name" value="WW domain"/>
    <property type="match status" value="1"/>
</dbReference>
<dbReference type="Pfam" id="PF02209">
    <property type="entry name" value="VHP"/>
    <property type="match status" value="1"/>
</dbReference>
<feature type="binding site" evidence="3">
    <location>
        <position position="638"/>
    </location>
    <ligand>
        <name>ATP</name>
        <dbReference type="ChEBI" id="CHEBI:30616"/>
    </ligand>
</feature>
<dbReference type="InterPro" id="IPR001202">
    <property type="entry name" value="WW_dom"/>
</dbReference>
<organism evidence="8 9">
    <name type="scientific">Hondaea fermentalgiana</name>
    <dbReference type="NCBI Taxonomy" id="2315210"/>
    <lineage>
        <taxon>Eukaryota</taxon>
        <taxon>Sar</taxon>
        <taxon>Stramenopiles</taxon>
        <taxon>Bigyra</taxon>
        <taxon>Labyrinthulomycetes</taxon>
        <taxon>Thraustochytrida</taxon>
        <taxon>Thraustochytriidae</taxon>
        <taxon>Hondaea</taxon>
    </lineage>
</organism>
<feature type="region of interest" description="Disordered" evidence="4">
    <location>
        <begin position="1"/>
        <end position="57"/>
    </location>
</feature>
<feature type="compositionally biased region" description="Low complexity" evidence="4">
    <location>
        <begin position="1400"/>
        <end position="1432"/>
    </location>
</feature>
<dbReference type="GO" id="GO:0035091">
    <property type="term" value="F:phosphatidylinositol binding"/>
    <property type="evidence" value="ECO:0007669"/>
    <property type="project" value="TreeGrafter"/>
</dbReference>
<dbReference type="SMART" id="SM00220">
    <property type="entry name" value="S_TKc"/>
    <property type="match status" value="1"/>
</dbReference>
<evidence type="ECO:0000313" key="8">
    <source>
        <dbReference type="EMBL" id="GBG33515.1"/>
    </source>
</evidence>
<feature type="compositionally biased region" description="Basic and acidic residues" evidence="4">
    <location>
        <begin position="166"/>
        <end position="194"/>
    </location>
</feature>
<evidence type="ECO:0000256" key="4">
    <source>
        <dbReference type="SAM" id="MobiDB-lite"/>
    </source>
</evidence>
<feature type="domain" description="HP" evidence="7">
    <location>
        <begin position="1510"/>
        <end position="1572"/>
    </location>
</feature>
<feature type="domain" description="WW" evidence="6">
    <location>
        <begin position="1296"/>
        <end position="1329"/>
    </location>
</feature>
<evidence type="ECO:0000256" key="3">
    <source>
        <dbReference type="PROSITE-ProRule" id="PRU10141"/>
    </source>
</evidence>
<reference evidence="8 9" key="1">
    <citation type="submission" date="2017-12" db="EMBL/GenBank/DDBJ databases">
        <title>Sequencing, de novo assembly and annotation of complete genome of a new Thraustochytrid species, strain FCC1311.</title>
        <authorList>
            <person name="Sedici K."/>
            <person name="Godart F."/>
            <person name="Aiese Cigliano R."/>
            <person name="Sanseverino W."/>
            <person name="Barakat M."/>
            <person name="Ortet P."/>
            <person name="Marechal E."/>
            <person name="Cagnac O."/>
            <person name="Amato A."/>
        </authorList>
    </citation>
    <scope>NUCLEOTIDE SEQUENCE [LARGE SCALE GENOMIC DNA]</scope>
</reference>
<dbReference type="PANTHER" id="PTHR15629:SF2">
    <property type="entry name" value="SH3 DOMAIN-CONTAINING YSC84-LIKE PROTEIN 1"/>
    <property type="match status" value="1"/>
</dbReference>
<dbReference type="PROSITE" id="PS00108">
    <property type="entry name" value="PROTEIN_KINASE_ST"/>
    <property type="match status" value="1"/>
</dbReference>
<feature type="region of interest" description="Disordered" evidence="4">
    <location>
        <begin position="509"/>
        <end position="558"/>
    </location>
</feature>
<feature type="region of interest" description="Disordered" evidence="4">
    <location>
        <begin position="165"/>
        <end position="205"/>
    </location>
</feature>
<feature type="compositionally biased region" description="Acidic residues" evidence="4">
    <location>
        <begin position="944"/>
        <end position="958"/>
    </location>
</feature>
<evidence type="ECO:0000259" key="5">
    <source>
        <dbReference type="PROSITE" id="PS50011"/>
    </source>
</evidence>
<feature type="region of interest" description="Disordered" evidence="4">
    <location>
        <begin position="1278"/>
        <end position="1530"/>
    </location>
</feature>
<dbReference type="Pfam" id="PF00397">
    <property type="entry name" value="WW"/>
    <property type="match status" value="1"/>
</dbReference>
<dbReference type="InParanoid" id="A0A2R5GSE5"/>
<feature type="compositionally biased region" description="Low complexity" evidence="4">
    <location>
        <begin position="1500"/>
        <end position="1515"/>
    </location>
</feature>
<dbReference type="Pfam" id="PF04366">
    <property type="entry name" value="Ysc84"/>
    <property type="match status" value="1"/>
</dbReference>
<protein>
    <submittedName>
        <fullName evidence="8">SH3 domain-containing protein PJ696.02</fullName>
    </submittedName>
</protein>
<feature type="compositionally biased region" description="Polar residues" evidence="4">
    <location>
        <begin position="255"/>
        <end position="264"/>
    </location>
</feature>
<feature type="compositionally biased region" description="Polar residues" evidence="4">
    <location>
        <begin position="1433"/>
        <end position="1442"/>
    </location>
</feature>
<dbReference type="PROSITE" id="PS00107">
    <property type="entry name" value="PROTEIN_KINASE_ATP"/>
    <property type="match status" value="1"/>
</dbReference>
<accession>A0A2R5GSE5</accession>
<keyword evidence="9" id="KW-1185">Reference proteome</keyword>
<dbReference type="Proteomes" id="UP000241890">
    <property type="component" value="Unassembled WGS sequence"/>
</dbReference>
<evidence type="ECO:0000256" key="1">
    <source>
        <dbReference type="ARBA" id="ARBA00022741"/>
    </source>
</evidence>
<name>A0A2R5GSE5_9STRA</name>
<feature type="compositionally biased region" description="Polar residues" evidence="4">
    <location>
        <begin position="1468"/>
        <end position="1493"/>
    </location>
</feature>
<gene>
    <name evidence="8" type="ORF">FCC1311_097382</name>
</gene>
<feature type="region of interest" description="Disordered" evidence="4">
    <location>
        <begin position="890"/>
        <end position="990"/>
    </location>
</feature>
<dbReference type="EMBL" id="BEYU01000160">
    <property type="protein sequence ID" value="GBG33515.1"/>
    <property type="molecule type" value="Genomic_DNA"/>
</dbReference>
<feature type="region of interest" description="Disordered" evidence="4">
    <location>
        <begin position="1218"/>
        <end position="1239"/>
    </location>
</feature>
<evidence type="ECO:0000259" key="7">
    <source>
        <dbReference type="PROSITE" id="PS51089"/>
    </source>
</evidence>
<feature type="region of interest" description="Disordered" evidence="4">
    <location>
        <begin position="252"/>
        <end position="286"/>
    </location>
</feature>
<dbReference type="PROSITE" id="PS51089">
    <property type="entry name" value="HP"/>
    <property type="match status" value="1"/>
</dbReference>
<dbReference type="Gene3D" id="1.10.950.10">
    <property type="entry name" value="Villin headpiece domain"/>
    <property type="match status" value="1"/>
</dbReference>
<dbReference type="GO" id="GO:0007010">
    <property type="term" value="P:cytoskeleton organization"/>
    <property type="evidence" value="ECO:0007669"/>
    <property type="project" value="InterPro"/>
</dbReference>
<dbReference type="InterPro" id="IPR000719">
    <property type="entry name" value="Prot_kinase_dom"/>
</dbReference>
<dbReference type="InterPro" id="IPR051702">
    <property type="entry name" value="SH3_domain_YSC84-like"/>
</dbReference>
<dbReference type="InterPro" id="IPR007461">
    <property type="entry name" value="Ysc84_actin-binding"/>
</dbReference>
<dbReference type="GO" id="GO:0003779">
    <property type="term" value="F:actin binding"/>
    <property type="evidence" value="ECO:0007669"/>
    <property type="project" value="InterPro"/>
</dbReference>
<dbReference type="PROSITE" id="PS50020">
    <property type="entry name" value="WW_DOMAIN_2"/>
    <property type="match status" value="1"/>
</dbReference>
<feature type="compositionally biased region" description="Basic and acidic residues" evidence="4">
    <location>
        <begin position="959"/>
        <end position="976"/>
    </location>
</feature>
<dbReference type="PROSITE" id="PS01159">
    <property type="entry name" value="WW_DOMAIN_1"/>
    <property type="match status" value="1"/>
</dbReference>
<dbReference type="InterPro" id="IPR036886">
    <property type="entry name" value="Villin_headpiece_dom_sf"/>
</dbReference>
<dbReference type="Pfam" id="PF00069">
    <property type="entry name" value="Pkinase"/>
    <property type="match status" value="1"/>
</dbReference>
<dbReference type="InterPro" id="IPR017441">
    <property type="entry name" value="Protein_kinase_ATP_BS"/>
</dbReference>
<dbReference type="SUPFAM" id="SSF50729">
    <property type="entry name" value="PH domain-like"/>
    <property type="match status" value="1"/>
</dbReference>
<dbReference type="SMART" id="SM00153">
    <property type="entry name" value="VHP"/>
    <property type="match status" value="1"/>
</dbReference>
<dbReference type="InterPro" id="IPR003128">
    <property type="entry name" value="Villin_headpiece"/>
</dbReference>
<dbReference type="Gene3D" id="2.20.70.10">
    <property type="match status" value="1"/>
</dbReference>
<dbReference type="SUPFAM" id="SSF56112">
    <property type="entry name" value="Protein kinase-like (PK-like)"/>
    <property type="match status" value="1"/>
</dbReference>
<dbReference type="PANTHER" id="PTHR15629">
    <property type="entry name" value="SH3YL1 PROTEIN"/>
    <property type="match status" value="1"/>
</dbReference>
<keyword evidence="1 3" id="KW-0547">Nucleotide-binding</keyword>
<proteinExistence type="predicted"/>
<keyword evidence="2 3" id="KW-0067">ATP-binding</keyword>
<feature type="compositionally biased region" description="Basic and acidic residues" evidence="4">
    <location>
        <begin position="23"/>
        <end position="57"/>
    </location>
</feature>
<dbReference type="SUPFAM" id="SSF47050">
    <property type="entry name" value="VHP, Villin headpiece domain"/>
    <property type="match status" value="1"/>
</dbReference>
<dbReference type="PROSITE" id="PS50011">
    <property type="entry name" value="PROTEIN_KINASE_DOM"/>
    <property type="match status" value="1"/>
</dbReference>
<dbReference type="SMART" id="SM00456">
    <property type="entry name" value="WW"/>
    <property type="match status" value="1"/>
</dbReference>
<evidence type="ECO:0000313" key="9">
    <source>
        <dbReference type="Proteomes" id="UP000241890"/>
    </source>
</evidence>
<dbReference type="InterPro" id="IPR036020">
    <property type="entry name" value="WW_dom_sf"/>
</dbReference>
<dbReference type="OrthoDB" id="443981at2759"/>
<dbReference type="Gene3D" id="1.10.510.10">
    <property type="entry name" value="Transferase(Phosphotransferase) domain 1"/>
    <property type="match status" value="1"/>
</dbReference>
<comment type="caution">
    <text evidence="8">The sequence shown here is derived from an EMBL/GenBank/DDBJ whole genome shotgun (WGS) entry which is preliminary data.</text>
</comment>
<dbReference type="InterPro" id="IPR008271">
    <property type="entry name" value="Ser/Thr_kinase_AS"/>
</dbReference>
<dbReference type="GO" id="GO:0004672">
    <property type="term" value="F:protein kinase activity"/>
    <property type="evidence" value="ECO:0007669"/>
    <property type="project" value="InterPro"/>
</dbReference>